<accession>A0A439DY05</accession>
<evidence type="ECO:0008006" key="3">
    <source>
        <dbReference type="Google" id="ProtNLM"/>
    </source>
</evidence>
<protein>
    <recommendedName>
        <fullName evidence="3">DNA-binding protein</fullName>
    </recommendedName>
</protein>
<dbReference type="AlphaFoldDB" id="A0A439DY05"/>
<gene>
    <name evidence="1" type="ORF">MELE44368_13135</name>
</gene>
<comment type="caution">
    <text evidence="1">The sequence shown here is derived from an EMBL/GenBank/DDBJ whole genome shotgun (WGS) entry which is preliminary data.</text>
</comment>
<dbReference type="RefSeq" id="WP_128107534.1">
    <property type="nucleotide sequence ID" value="NZ_ATDN01000005.1"/>
</dbReference>
<proteinExistence type="predicted"/>
<keyword evidence="2" id="KW-1185">Reference proteome</keyword>
<dbReference type="EMBL" id="ATDN01000005">
    <property type="protein sequence ID" value="RWA22350.1"/>
    <property type="molecule type" value="Genomic_DNA"/>
</dbReference>
<evidence type="ECO:0000313" key="1">
    <source>
        <dbReference type="EMBL" id="RWA22350.1"/>
    </source>
</evidence>
<dbReference type="Proteomes" id="UP000287177">
    <property type="component" value="Unassembled WGS sequence"/>
</dbReference>
<name>A0A439DY05_9MYCO</name>
<sequence>MSARSTATPHFISLKDAAVRTGFSVFSLREKVASGELPAYRISDKPGSAIRVKIADVDALFKPVILAEIEAAR</sequence>
<organism evidence="1 2">
    <name type="scientific">Mycolicibacterium elephantis DSM 44368</name>
    <dbReference type="NCBI Taxonomy" id="1335622"/>
    <lineage>
        <taxon>Bacteria</taxon>
        <taxon>Bacillati</taxon>
        <taxon>Actinomycetota</taxon>
        <taxon>Actinomycetes</taxon>
        <taxon>Mycobacteriales</taxon>
        <taxon>Mycobacteriaceae</taxon>
        <taxon>Mycolicibacterium</taxon>
    </lineage>
</organism>
<reference evidence="1 2" key="1">
    <citation type="submission" date="2013-06" db="EMBL/GenBank/DDBJ databases">
        <title>The draft sequence of the Mycobacterium elephantis genome.</title>
        <authorList>
            <person name="Pettersson F.B."/>
            <person name="Das S."/>
            <person name="Dasgupta S."/>
            <person name="Bhattacharya A."/>
            <person name="Kirsebom L.A."/>
        </authorList>
    </citation>
    <scope>NUCLEOTIDE SEQUENCE [LARGE SCALE GENOMIC DNA]</scope>
    <source>
        <strain evidence="1 2">DSM 44368</strain>
    </source>
</reference>
<evidence type="ECO:0000313" key="2">
    <source>
        <dbReference type="Proteomes" id="UP000287177"/>
    </source>
</evidence>